<dbReference type="Proteomes" id="UP001174136">
    <property type="component" value="Unassembled WGS sequence"/>
</dbReference>
<keyword evidence="3" id="KW-1185">Reference proteome</keyword>
<evidence type="ECO:0000313" key="2">
    <source>
        <dbReference type="EMBL" id="KAK0152638.1"/>
    </source>
</evidence>
<dbReference type="InterPro" id="IPR035437">
    <property type="entry name" value="SNase_OB-fold_sf"/>
</dbReference>
<dbReference type="EMBL" id="JAOPHQ010000929">
    <property type="protein sequence ID" value="KAK0152638.1"/>
    <property type="molecule type" value="Genomic_DNA"/>
</dbReference>
<evidence type="ECO:0000313" key="3">
    <source>
        <dbReference type="Proteomes" id="UP001174136"/>
    </source>
</evidence>
<organism evidence="2 3">
    <name type="scientific">Merluccius polli</name>
    <name type="common">Benguela hake</name>
    <name type="synonym">Merluccius cadenati</name>
    <dbReference type="NCBI Taxonomy" id="89951"/>
    <lineage>
        <taxon>Eukaryota</taxon>
        <taxon>Metazoa</taxon>
        <taxon>Chordata</taxon>
        <taxon>Craniata</taxon>
        <taxon>Vertebrata</taxon>
        <taxon>Euteleostomi</taxon>
        <taxon>Actinopterygii</taxon>
        <taxon>Neopterygii</taxon>
        <taxon>Teleostei</taxon>
        <taxon>Neoteleostei</taxon>
        <taxon>Acanthomorphata</taxon>
        <taxon>Zeiogadaria</taxon>
        <taxon>Gadariae</taxon>
        <taxon>Gadiformes</taxon>
        <taxon>Gadoidei</taxon>
        <taxon>Merlucciidae</taxon>
        <taxon>Merluccius</taxon>
    </lineage>
</organism>
<protein>
    <submittedName>
        <fullName evidence="2">RING finger protein 17</fullName>
    </submittedName>
</protein>
<comment type="caution">
    <text evidence="2">The sequence shown here is derived from an EMBL/GenBank/DDBJ whole genome shotgun (WGS) entry which is preliminary data.</text>
</comment>
<dbReference type="PANTHER" id="PTHR16442">
    <property type="entry name" value="RING FINGER PROTEIN 17"/>
    <property type="match status" value="1"/>
</dbReference>
<dbReference type="PANTHER" id="PTHR16442:SF1">
    <property type="entry name" value="RING FINGER PROTEIN 17"/>
    <property type="match status" value="1"/>
</dbReference>
<feature type="compositionally biased region" description="Polar residues" evidence="1">
    <location>
        <begin position="156"/>
        <end position="167"/>
    </location>
</feature>
<evidence type="ECO:0000256" key="1">
    <source>
        <dbReference type="SAM" id="MobiDB-lite"/>
    </source>
</evidence>
<name>A0AA47N572_MERPO</name>
<proteinExistence type="predicted"/>
<dbReference type="AlphaFoldDB" id="A0AA47N572"/>
<accession>A0AA47N572</accession>
<sequence length="174" mass="18693">MTLCTVCLRLREMPAELLRFPVRALKVKAAGFQPPSSRPDCDVLSYAPQWSVEALQHMVEVLHGQVTASVVSREPEPTVLLYDESGELIHRPLVASGLADPDSTALPPPGPTPGLAGSQSGPPRHPQDPPLAWRGPRVDHPGTPRTHPWPGRVPEWTTTPGLAGSQSGPPPLAW</sequence>
<gene>
    <name evidence="2" type="primary">Rnf17</name>
    <name evidence="2" type="ORF">N1851_005835</name>
</gene>
<reference evidence="2" key="1">
    <citation type="journal article" date="2023" name="Front. Mar. Sci.">
        <title>A new Merluccius polli reference genome to investigate the effects of global change in West African waters.</title>
        <authorList>
            <person name="Mateo J.L."/>
            <person name="Blanco-Fernandez C."/>
            <person name="Garcia-Vazquez E."/>
            <person name="Machado-Schiaffino G."/>
        </authorList>
    </citation>
    <scope>NUCLEOTIDE SEQUENCE</scope>
    <source>
        <strain evidence="2">C29</strain>
        <tissue evidence="2">Fin</tissue>
    </source>
</reference>
<feature type="region of interest" description="Disordered" evidence="1">
    <location>
        <begin position="97"/>
        <end position="174"/>
    </location>
</feature>
<dbReference type="Gene3D" id="2.40.50.90">
    <property type="match status" value="1"/>
</dbReference>